<sequence length="232" mass="25368">MTESKTYLSTMGFHESFMLRLLARTNASKEDELVIVVPRPVVGGVADAIEGLRATCYRMRYPEPKVEEIEVGDFPKTLSQVAMIVGRSKGFVYTNLSLGLRLMDTVILLSLISTRRPFVAYFFNETGEGSEVVVRGEEVYSLLEDYTAEDMRLLMTVGKGEGVALSDLAKGLGKSEKTVVNRVSELKKRGLLNLRGKDRGVELTELGRALLVVKLGGEYKKPGGSPGGEGKG</sequence>
<dbReference type="Gene3D" id="1.10.10.10">
    <property type="entry name" value="Winged helix-like DNA-binding domain superfamily/Winged helix DNA-binding domain"/>
    <property type="match status" value="1"/>
</dbReference>
<dbReference type="Proteomes" id="UP000509301">
    <property type="component" value="Chromosome"/>
</dbReference>
<accession>A0A6N0NX13</accession>
<dbReference type="AlphaFoldDB" id="A0A6N0NX13"/>
<dbReference type="InterPro" id="IPR036388">
    <property type="entry name" value="WH-like_DNA-bd_sf"/>
</dbReference>
<dbReference type="SUPFAM" id="SSF46785">
    <property type="entry name" value="Winged helix' DNA-binding domain"/>
    <property type="match status" value="1"/>
</dbReference>
<dbReference type="OrthoDB" id="43312at2157"/>
<dbReference type="KEGG" id="mten:GWK48_10355"/>
<dbReference type="RefSeq" id="WP_174632044.1">
    <property type="nucleotide sequence ID" value="NZ_CP049074.1"/>
</dbReference>
<proteinExistence type="predicted"/>
<dbReference type="NCBIfam" id="TIGR01884">
    <property type="entry name" value="cas_HTH"/>
    <property type="match status" value="1"/>
</dbReference>
<keyword evidence="2" id="KW-0238">DNA-binding</keyword>
<dbReference type="InterPro" id="IPR054588">
    <property type="entry name" value="Csa3_N"/>
</dbReference>
<reference evidence="2 3" key="1">
    <citation type="submission" date="2020-02" db="EMBL/GenBank/DDBJ databases">
        <title>Comparative genome analysis reveals the metabolism and evolution of the thermophilic archaeal genus Metallosphaera.</title>
        <authorList>
            <person name="Jiang C."/>
        </authorList>
    </citation>
    <scope>NUCLEOTIDE SEQUENCE [LARGE SCALE GENOMIC DNA]</scope>
    <source>
        <strain evidence="2 3">Ric-A</strain>
    </source>
</reference>
<gene>
    <name evidence="2" type="ORF">GWK48_10355</name>
</gene>
<dbReference type="GO" id="GO:0003677">
    <property type="term" value="F:DNA binding"/>
    <property type="evidence" value="ECO:0007669"/>
    <property type="project" value="UniProtKB-KW"/>
</dbReference>
<dbReference type="GeneID" id="55642348"/>
<dbReference type="Pfam" id="PF22662">
    <property type="entry name" value="Csa3_N"/>
    <property type="match status" value="1"/>
</dbReference>
<name>A0A6N0NX13_9CREN</name>
<protein>
    <submittedName>
        <fullName evidence="2">CRISPR locus-related DNA-binding protein</fullName>
    </submittedName>
</protein>
<dbReference type="InterPro" id="IPR036390">
    <property type="entry name" value="WH_DNA-bd_sf"/>
</dbReference>
<evidence type="ECO:0000259" key="1">
    <source>
        <dbReference type="Pfam" id="PF22662"/>
    </source>
</evidence>
<evidence type="ECO:0000313" key="2">
    <source>
        <dbReference type="EMBL" id="QKR00735.1"/>
    </source>
</evidence>
<evidence type="ECO:0000313" key="3">
    <source>
        <dbReference type="Proteomes" id="UP000509301"/>
    </source>
</evidence>
<organism evidence="2 3">
    <name type="scientific">Metallosphaera tengchongensis</name>
    <dbReference type="NCBI Taxonomy" id="1532350"/>
    <lineage>
        <taxon>Archaea</taxon>
        <taxon>Thermoproteota</taxon>
        <taxon>Thermoprotei</taxon>
        <taxon>Sulfolobales</taxon>
        <taxon>Sulfolobaceae</taxon>
        <taxon>Metallosphaera</taxon>
    </lineage>
</organism>
<dbReference type="EMBL" id="CP049074">
    <property type="protein sequence ID" value="QKR00735.1"/>
    <property type="molecule type" value="Genomic_DNA"/>
</dbReference>
<dbReference type="InterPro" id="IPR010163">
    <property type="entry name" value="Csa3"/>
</dbReference>
<dbReference type="Gene3D" id="3.40.50.11700">
    <property type="match status" value="1"/>
</dbReference>
<feature type="domain" description="Csa3 N-terminal" evidence="1">
    <location>
        <begin position="5"/>
        <end position="119"/>
    </location>
</feature>
<keyword evidence="3" id="KW-1185">Reference proteome</keyword>